<evidence type="ECO:0000256" key="5">
    <source>
        <dbReference type="ARBA" id="ARBA00023237"/>
    </source>
</evidence>
<evidence type="ECO:0000256" key="3">
    <source>
        <dbReference type="ARBA" id="ARBA00023136"/>
    </source>
</evidence>
<evidence type="ECO:0000313" key="9">
    <source>
        <dbReference type="Proteomes" id="UP001165524"/>
    </source>
</evidence>
<evidence type="ECO:0000256" key="4">
    <source>
        <dbReference type="ARBA" id="ARBA00023139"/>
    </source>
</evidence>
<evidence type="ECO:0000256" key="7">
    <source>
        <dbReference type="SAM" id="MobiDB-lite"/>
    </source>
</evidence>
<sequence length="54" mass="5417">MKPLLITGLLCLALSGCGQRGPLYFPEAPAAEPAAAEADSEDEAEAESGDTAAP</sequence>
<organism evidence="8 9">
    <name type="scientific">Alcanivorax quisquiliarum</name>
    <dbReference type="NCBI Taxonomy" id="2933565"/>
    <lineage>
        <taxon>Bacteria</taxon>
        <taxon>Pseudomonadati</taxon>
        <taxon>Pseudomonadota</taxon>
        <taxon>Gammaproteobacteria</taxon>
        <taxon>Oceanospirillales</taxon>
        <taxon>Alcanivoracaceae</taxon>
        <taxon>Alcanivorax</taxon>
    </lineage>
</organism>
<keyword evidence="9" id="KW-1185">Reference proteome</keyword>
<name>A0ABT0E5K8_9GAMM</name>
<dbReference type="PROSITE" id="PS51257">
    <property type="entry name" value="PROKAR_LIPOPROTEIN"/>
    <property type="match status" value="1"/>
</dbReference>
<gene>
    <name evidence="8" type="ORF">MU846_05245</name>
</gene>
<comment type="caution">
    <text evidence="8">The sequence shown here is derived from an EMBL/GenBank/DDBJ whole genome shotgun (WGS) entry which is preliminary data.</text>
</comment>
<feature type="compositionally biased region" description="Low complexity" evidence="7">
    <location>
        <begin position="27"/>
        <end position="37"/>
    </location>
</feature>
<protein>
    <submittedName>
        <fullName evidence="8">Lipoprotein</fullName>
    </submittedName>
</protein>
<evidence type="ECO:0000256" key="6">
    <source>
        <dbReference type="ARBA" id="ARBA00023288"/>
    </source>
</evidence>
<keyword evidence="6 8" id="KW-0449">Lipoprotein</keyword>
<feature type="compositionally biased region" description="Acidic residues" evidence="7">
    <location>
        <begin position="38"/>
        <end position="48"/>
    </location>
</feature>
<dbReference type="RefSeq" id="WP_246949613.1">
    <property type="nucleotide sequence ID" value="NZ_JALKII010000002.1"/>
</dbReference>
<keyword evidence="3" id="KW-0472">Membrane</keyword>
<comment type="subcellular location">
    <subcellularLocation>
        <location evidence="1">Cell outer membrane</location>
        <topology evidence="1">Lipid-anchor</topology>
    </subcellularLocation>
</comment>
<dbReference type="EMBL" id="JALKII010000002">
    <property type="protein sequence ID" value="MCK0537110.1"/>
    <property type="molecule type" value="Genomic_DNA"/>
</dbReference>
<keyword evidence="4" id="KW-0564">Palmitate</keyword>
<reference evidence="8" key="1">
    <citation type="submission" date="2022-04" db="EMBL/GenBank/DDBJ databases">
        <title>Alcanivorax sp. CY1518 draft genome sequence.</title>
        <authorList>
            <person name="Zhao G."/>
            <person name="An M."/>
        </authorList>
    </citation>
    <scope>NUCLEOTIDE SEQUENCE</scope>
    <source>
        <strain evidence="8">CY1518</strain>
    </source>
</reference>
<dbReference type="Proteomes" id="UP001165524">
    <property type="component" value="Unassembled WGS sequence"/>
</dbReference>
<accession>A0ABT0E5K8</accession>
<evidence type="ECO:0000256" key="2">
    <source>
        <dbReference type="ARBA" id="ARBA00022729"/>
    </source>
</evidence>
<keyword evidence="5" id="KW-0998">Cell outer membrane</keyword>
<dbReference type="InterPro" id="IPR032831">
    <property type="entry name" value="LptM_cons"/>
</dbReference>
<feature type="region of interest" description="Disordered" evidence="7">
    <location>
        <begin position="25"/>
        <end position="54"/>
    </location>
</feature>
<keyword evidence="2" id="KW-0732">Signal</keyword>
<proteinExistence type="predicted"/>
<evidence type="ECO:0000256" key="1">
    <source>
        <dbReference type="ARBA" id="ARBA00004459"/>
    </source>
</evidence>
<evidence type="ECO:0000313" key="8">
    <source>
        <dbReference type="EMBL" id="MCK0537110.1"/>
    </source>
</evidence>
<dbReference type="Pfam" id="PF13627">
    <property type="entry name" value="LptM_cons"/>
    <property type="match status" value="1"/>
</dbReference>
<dbReference type="NCBIfam" id="NF047847">
    <property type="entry name" value="SS_mature_LptM"/>
    <property type="match status" value="1"/>
</dbReference>